<dbReference type="Proteomes" id="UP000518266">
    <property type="component" value="Unassembled WGS sequence"/>
</dbReference>
<proteinExistence type="predicted"/>
<comment type="caution">
    <text evidence="2">The sequence shown here is derived from an EMBL/GenBank/DDBJ whole genome shotgun (WGS) entry which is preliminary data.</text>
</comment>
<evidence type="ECO:0000256" key="1">
    <source>
        <dbReference type="SAM" id="MobiDB-lite"/>
    </source>
</evidence>
<feature type="non-terminal residue" evidence="2">
    <location>
        <position position="1"/>
    </location>
</feature>
<name>A0A7J5YQU1_DISMA</name>
<feature type="region of interest" description="Disordered" evidence="1">
    <location>
        <begin position="47"/>
        <end position="72"/>
    </location>
</feature>
<feature type="compositionally biased region" description="Polar residues" evidence="1">
    <location>
        <begin position="47"/>
        <end position="65"/>
    </location>
</feature>
<dbReference type="OrthoDB" id="5831756at2759"/>
<evidence type="ECO:0000313" key="2">
    <source>
        <dbReference type="EMBL" id="KAF3851483.1"/>
    </source>
</evidence>
<organism evidence="2 3">
    <name type="scientific">Dissostichus mawsoni</name>
    <name type="common">Antarctic cod</name>
    <dbReference type="NCBI Taxonomy" id="36200"/>
    <lineage>
        <taxon>Eukaryota</taxon>
        <taxon>Metazoa</taxon>
        <taxon>Chordata</taxon>
        <taxon>Craniata</taxon>
        <taxon>Vertebrata</taxon>
        <taxon>Euteleostomi</taxon>
        <taxon>Actinopterygii</taxon>
        <taxon>Neopterygii</taxon>
        <taxon>Teleostei</taxon>
        <taxon>Neoteleostei</taxon>
        <taxon>Acanthomorphata</taxon>
        <taxon>Eupercaria</taxon>
        <taxon>Perciformes</taxon>
        <taxon>Notothenioidei</taxon>
        <taxon>Nototheniidae</taxon>
        <taxon>Dissostichus</taxon>
    </lineage>
</organism>
<sequence length="72" mass="7930">KFNAYVTLKVQNVKSTTITVRGDQPLSLSALKHKMAVCSCEVSSEMTDSQTGDRMNMNGTVNVNMQMRKGDC</sequence>
<dbReference type="AlphaFoldDB" id="A0A7J5YQU1"/>
<keyword evidence="3" id="KW-1185">Reference proteome</keyword>
<accession>A0A7J5YQU1</accession>
<dbReference type="EMBL" id="JAAKFY010000010">
    <property type="protein sequence ID" value="KAF3851483.1"/>
    <property type="molecule type" value="Genomic_DNA"/>
</dbReference>
<protein>
    <submittedName>
        <fullName evidence="2">Uncharacterized protein</fullName>
    </submittedName>
</protein>
<gene>
    <name evidence="2" type="ORF">F7725_013255</name>
</gene>
<evidence type="ECO:0000313" key="3">
    <source>
        <dbReference type="Proteomes" id="UP000518266"/>
    </source>
</evidence>
<reference evidence="2 3" key="1">
    <citation type="submission" date="2020-03" db="EMBL/GenBank/DDBJ databases">
        <title>Dissostichus mawsoni Genome sequencing and assembly.</title>
        <authorList>
            <person name="Park H."/>
        </authorList>
    </citation>
    <scope>NUCLEOTIDE SEQUENCE [LARGE SCALE GENOMIC DNA]</scope>
    <source>
        <strain evidence="2">DM0001</strain>
        <tissue evidence="2">Muscle</tissue>
    </source>
</reference>